<protein>
    <submittedName>
        <fullName evidence="1">Uncharacterized protein</fullName>
    </submittedName>
</protein>
<dbReference type="AlphaFoldDB" id="J9GDN2"/>
<gene>
    <name evidence="1" type="ORF">EVA_06900</name>
</gene>
<name>J9GDN2_9ZZZZ</name>
<proteinExistence type="predicted"/>
<accession>J9GDN2</accession>
<reference evidence="1" key="1">
    <citation type="journal article" date="2012" name="PLoS ONE">
        <title>Gene sets for utilization of primary and secondary nutrition supplies in the distal gut of endangered iberian lynx.</title>
        <authorList>
            <person name="Alcaide M."/>
            <person name="Messina E."/>
            <person name="Richter M."/>
            <person name="Bargiela R."/>
            <person name="Peplies J."/>
            <person name="Huws S.A."/>
            <person name="Newbold C.J."/>
            <person name="Golyshin P.N."/>
            <person name="Simon M.A."/>
            <person name="Lopez G."/>
            <person name="Yakimov M.M."/>
            <person name="Ferrer M."/>
        </authorList>
    </citation>
    <scope>NUCLEOTIDE SEQUENCE</scope>
</reference>
<comment type="caution">
    <text evidence="1">The sequence shown here is derived from an EMBL/GenBank/DDBJ whole genome shotgun (WGS) entry which is preliminary data.</text>
</comment>
<dbReference type="EMBL" id="AMCI01001616">
    <property type="protein sequence ID" value="EJX04989.1"/>
    <property type="molecule type" value="Genomic_DNA"/>
</dbReference>
<sequence>MCLFRPVPAWESTICLRTFSWLLRSRNSRQTPIVVPRAL</sequence>
<organism evidence="1">
    <name type="scientific">gut metagenome</name>
    <dbReference type="NCBI Taxonomy" id="749906"/>
    <lineage>
        <taxon>unclassified sequences</taxon>
        <taxon>metagenomes</taxon>
        <taxon>organismal metagenomes</taxon>
    </lineage>
</organism>
<evidence type="ECO:0000313" key="1">
    <source>
        <dbReference type="EMBL" id="EJX04989.1"/>
    </source>
</evidence>